<keyword evidence="4" id="KW-1185">Reference proteome</keyword>
<dbReference type="RefSeq" id="XP_010879683.3">
    <property type="nucleotide sequence ID" value="XM_010881381.4"/>
</dbReference>
<feature type="coiled-coil region" evidence="1">
    <location>
        <begin position="320"/>
        <end position="361"/>
    </location>
</feature>
<reference evidence="3" key="4">
    <citation type="submission" date="2025-09" db="UniProtKB">
        <authorList>
            <consortium name="Ensembl"/>
        </authorList>
    </citation>
    <scope>IDENTIFICATION</scope>
</reference>
<sequence length="391" mass="45086">MNAPPNHLVSYMKEDFKKLNYSEWERCNSRDLYRNKKKSPPWVILPSVTNKTTGFTSEQKPATRQKHSGTTSPPTHKKTPTDRSGKSHRNIVQAESALSYLGRLSHQRSKGTVHLDPISLKKKENIKTLKLLIMSRKKALLELEEHCASIQESNVRMAGVIENTDRHSVSSAREFLIRHEKLGSLIAAFNDWSLCQTGQAKTELRDAADAANNTLWGLHEQLRGVKAELVKAQAELHTLKTYKDKEYPIKALRIAEMKRDVEKLKETQQEEYEDVKLLCQTEMLNLKRRSQQKEQEVLSLIAMQNVSYIPCVVKMMASHNQTLKKEIVIHKKEIAELEHKNQDLIKSIQELQLSRADFRKEIFRDVFPKSEKCTPDMDVILNIPCEDWLPI</sequence>
<evidence type="ECO:0000256" key="2">
    <source>
        <dbReference type="SAM" id="MobiDB-lite"/>
    </source>
</evidence>
<dbReference type="Proteomes" id="UP000265140">
    <property type="component" value="Chromosome 17"/>
</dbReference>
<accession>A0A3P8Z5I2</accession>
<reference evidence="3" key="3">
    <citation type="submission" date="2025-08" db="UniProtKB">
        <authorList>
            <consortium name="Ensembl"/>
        </authorList>
    </citation>
    <scope>IDENTIFICATION</scope>
</reference>
<reference evidence="3" key="2">
    <citation type="submission" date="2020-02" db="EMBL/GenBank/DDBJ databases">
        <title>Esox lucius (northern pike) genome, fEsoLuc1, primary haplotype.</title>
        <authorList>
            <person name="Myers G."/>
            <person name="Karagic N."/>
            <person name="Meyer A."/>
            <person name="Pippel M."/>
            <person name="Reichard M."/>
            <person name="Winkler S."/>
            <person name="Tracey A."/>
            <person name="Sims Y."/>
            <person name="Howe K."/>
            <person name="Rhie A."/>
            <person name="Formenti G."/>
            <person name="Durbin R."/>
            <person name="Fedrigo O."/>
            <person name="Jarvis E.D."/>
        </authorList>
    </citation>
    <scope>NUCLEOTIDE SEQUENCE [LARGE SCALE GENOMIC DNA]</scope>
</reference>
<dbReference type="OMA" id="CNHEDFL"/>
<dbReference type="InterPro" id="IPR029236">
    <property type="entry name" value="DUF4618"/>
</dbReference>
<feature type="region of interest" description="Disordered" evidence="2">
    <location>
        <begin position="38"/>
        <end position="88"/>
    </location>
</feature>
<name>A0A3P8Z5I2_ESOLU</name>
<organism evidence="3 4">
    <name type="scientific">Esox lucius</name>
    <name type="common">Northern pike</name>
    <dbReference type="NCBI Taxonomy" id="8010"/>
    <lineage>
        <taxon>Eukaryota</taxon>
        <taxon>Metazoa</taxon>
        <taxon>Chordata</taxon>
        <taxon>Craniata</taxon>
        <taxon>Vertebrata</taxon>
        <taxon>Euteleostomi</taxon>
        <taxon>Actinopterygii</taxon>
        <taxon>Neopterygii</taxon>
        <taxon>Teleostei</taxon>
        <taxon>Protacanthopterygii</taxon>
        <taxon>Esociformes</taxon>
        <taxon>Esocidae</taxon>
        <taxon>Esox</taxon>
    </lineage>
</organism>
<dbReference type="KEGG" id="els:105017067"/>
<keyword evidence="1" id="KW-0175">Coiled coil</keyword>
<dbReference type="CTD" id="100154679"/>
<reference evidence="4" key="1">
    <citation type="journal article" date="2014" name="PLoS ONE">
        <title>The genome and linkage map of the northern pike (Esox lucius): conserved synteny revealed between the salmonid sister group and the Neoteleostei.</title>
        <authorList>
            <person name="Rondeau E.B."/>
            <person name="Minkley D.R."/>
            <person name="Leong J.S."/>
            <person name="Messmer A.M."/>
            <person name="Jantzen J.R."/>
            <person name="von Schalburg K.R."/>
            <person name="Lemon C."/>
            <person name="Bird N.H."/>
            <person name="Koop B.F."/>
        </authorList>
    </citation>
    <scope>NUCLEOTIDE SEQUENCE</scope>
</reference>
<dbReference type="RefSeq" id="XP_010879682.3">
    <property type="nucleotide sequence ID" value="XM_010881380.4"/>
</dbReference>
<dbReference type="AlphaFoldDB" id="A0A3P8Z5I2"/>
<dbReference type="Ensembl" id="ENSELUT00000042964.3">
    <property type="protein sequence ID" value="ENSELUP00000041861.3"/>
    <property type="gene ID" value="ENSELUG00000022901.3"/>
</dbReference>
<protein>
    <submittedName>
        <fullName evidence="3">Uncharacterized protein</fullName>
    </submittedName>
</protein>
<dbReference type="Bgee" id="ENSELUG00000022901">
    <property type="expression patterns" value="Expressed in mesonephros and 8 other cell types or tissues"/>
</dbReference>
<dbReference type="PANTHER" id="PTHR28574">
    <property type="entry name" value="RIKEN CDNA 6820408C15"/>
    <property type="match status" value="1"/>
</dbReference>
<dbReference type="InParanoid" id="A0A3P8Z5I2"/>
<dbReference type="Pfam" id="PF15397">
    <property type="entry name" value="DUF4618"/>
    <property type="match status" value="1"/>
</dbReference>
<proteinExistence type="predicted"/>
<evidence type="ECO:0000256" key="1">
    <source>
        <dbReference type="SAM" id="Coils"/>
    </source>
</evidence>
<dbReference type="GeneID" id="105017067"/>
<dbReference type="GeneTree" id="ENSGT00940000166479"/>
<evidence type="ECO:0000313" key="4">
    <source>
        <dbReference type="Proteomes" id="UP000265140"/>
    </source>
</evidence>
<feature type="compositionally biased region" description="Polar residues" evidence="2">
    <location>
        <begin position="47"/>
        <end position="62"/>
    </location>
</feature>
<evidence type="ECO:0000313" key="3">
    <source>
        <dbReference type="Ensembl" id="ENSELUP00000041861.3"/>
    </source>
</evidence>
<dbReference type="PANTHER" id="PTHR28574:SF1">
    <property type="entry name" value="RIKEN CDNA 6820408C15 GENE"/>
    <property type="match status" value="1"/>
</dbReference>